<dbReference type="InterPro" id="IPR005064">
    <property type="entry name" value="BUG"/>
</dbReference>
<dbReference type="Proteomes" id="UP001529369">
    <property type="component" value="Unassembled WGS sequence"/>
</dbReference>
<evidence type="ECO:0000313" key="3">
    <source>
        <dbReference type="Proteomes" id="UP001529369"/>
    </source>
</evidence>
<dbReference type="PANTHER" id="PTHR42928">
    <property type="entry name" value="TRICARBOXYLATE-BINDING PROTEIN"/>
    <property type="match status" value="1"/>
</dbReference>
<dbReference type="SUPFAM" id="SSF53850">
    <property type="entry name" value="Periplasmic binding protein-like II"/>
    <property type="match status" value="1"/>
</dbReference>
<comment type="caution">
    <text evidence="2">The sequence shown here is derived from an EMBL/GenBank/DDBJ whole genome shotgun (WGS) entry which is preliminary data.</text>
</comment>
<accession>A0ABT8AFN5</accession>
<sequence length="177" mass="19046">ARQVPGKHTIGSAQLDFQVALLTHRTGIRLEHVGYRGGAPAMTDAISGQVDMVYALVPVLLPAVRNGDLIALGVTGAERSPVLPNVQTFREVSEPNAVSGSWYGIFVPAGTPRQIIERLATATRAFTEDRDVAAAFTEIGVEPRGSTPDDLGRVLRDLTTEYRILFHELGPSTPSMQ</sequence>
<evidence type="ECO:0000256" key="1">
    <source>
        <dbReference type="ARBA" id="ARBA00006987"/>
    </source>
</evidence>
<reference evidence="3" key="1">
    <citation type="journal article" date="2019" name="Int. J. Syst. Evol. Microbiol.">
        <title>The Global Catalogue of Microorganisms (GCM) 10K type strain sequencing project: providing services to taxonomists for standard genome sequencing and annotation.</title>
        <authorList>
            <consortium name="The Broad Institute Genomics Platform"/>
            <consortium name="The Broad Institute Genome Sequencing Center for Infectious Disease"/>
            <person name="Wu L."/>
            <person name="Ma J."/>
        </authorList>
    </citation>
    <scope>NUCLEOTIDE SEQUENCE [LARGE SCALE GENOMIC DNA]</scope>
    <source>
        <strain evidence="3">CECT 7131</strain>
    </source>
</reference>
<gene>
    <name evidence="2" type="ORF">QWZ14_29050</name>
</gene>
<name>A0ABT8AFN5_9PROT</name>
<dbReference type="Gene3D" id="3.40.190.150">
    <property type="entry name" value="Bordetella uptake gene, domain 1"/>
    <property type="match status" value="1"/>
</dbReference>
<dbReference type="Gene3D" id="3.40.190.10">
    <property type="entry name" value="Periplasmic binding protein-like II"/>
    <property type="match status" value="1"/>
</dbReference>
<dbReference type="PANTHER" id="PTHR42928:SF5">
    <property type="entry name" value="BLR1237 PROTEIN"/>
    <property type="match status" value="1"/>
</dbReference>
<dbReference type="RefSeq" id="WP_290320555.1">
    <property type="nucleotide sequence ID" value="NZ_JAUFPN010000236.1"/>
</dbReference>
<organism evidence="2 3">
    <name type="scientific">Paeniroseomonas aquatica</name>
    <dbReference type="NCBI Taxonomy" id="373043"/>
    <lineage>
        <taxon>Bacteria</taxon>
        <taxon>Pseudomonadati</taxon>
        <taxon>Pseudomonadota</taxon>
        <taxon>Alphaproteobacteria</taxon>
        <taxon>Acetobacterales</taxon>
        <taxon>Acetobacteraceae</taxon>
        <taxon>Paeniroseomonas</taxon>
    </lineage>
</organism>
<dbReference type="EMBL" id="JAUFPN010000236">
    <property type="protein sequence ID" value="MDN3568445.1"/>
    <property type="molecule type" value="Genomic_DNA"/>
</dbReference>
<comment type="similarity">
    <text evidence="1">Belongs to the UPF0065 (bug) family.</text>
</comment>
<evidence type="ECO:0000313" key="2">
    <source>
        <dbReference type="EMBL" id="MDN3568445.1"/>
    </source>
</evidence>
<feature type="non-terminal residue" evidence="2">
    <location>
        <position position="1"/>
    </location>
</feature>
<proteinExistence type="inferred from homology"/>
<protein>
    <submittedName>
        <fullName evidence="2">Tripartite tricarboxylate transporter substrate-binding protein</fullName>
    </submittedName>
</protein>
<dbReference type="InterPro" id="IPR042100">
    <property type="entry name" value="Bug_dom1"/>
</dbReference>
<keyword evidence="3" id="KW-1185">Reference proteome</keyword>
<dbReference type="Pfam" id="PF03401">
    <property type="entry name" value="TctC"/>
    <property type="match status" value="1"/>
</dbReference>